<dbReference type="OrthoDB" id="5967113at2759"/>
<feature type="domain" description="G-protein coupled receptors family 2 profile 1" evidence="12">
    <location>
        <begin position="29"/>
        <end position="114"/>
    </location>
</feature>
<evidence type="ECO:0000259" key="12">
    <source>
        <dbReference type="PROSITE" id="PS50227"/>
    </source>
</evidence>
<dbReference type="InterPro" id="IPR000832">
    <property type="entry name" value="GPCR_2_secretin-like"/>
</dbReference>
<evidence type="ECO:0000259" key="13">
    <source>
        <dbReference type="PROSITE" id="PS50261"/>
    </source>
</evidence>
<dbReference type="GO" id="GO:0005886">
    <property type="term" value="C:plasma membrane"/>
    <property type="evidence" value="ECO:0007669"/>
    <property type="project" value="UniProtKB-SubCell"/>
</dbReference>
<keyword evidence="6" id="KW-0297">G-protein coupled receptor</keyword>
<dbReference type="GeneID" id="113504150"/>
<dbReference type="PANTHER" id="PTHR45620:SF17">
    <property type="entry name" value="PDF RECEPTOR"/>
    <property type="match status" value="1"/>
</dbReference>
<feature type="transmembrane region" description="Helical" evidence="11">
    <location>
        <begin position="343"/>
        <end position="363"/>
    </location>
</feature>
<dbReference type="Proteomes" id="UP000322000">
    <property type="component" value="Chromosome 21"/>
</dbReference>
<dbReference type="InterPro" id="IPR036445">
    <property type="entry name" value="GPCR_2_extracell_dom_sf"/>
</dbReference>
<organism evidence="14 15">
    <name type="scientific">Trichoplusia ni</name>
    <name type="common">Cabbage looper</name>
    <dbReference type="NCBI Taxonomy" id="7111"/>
    <lineage>
        <taxon>Eukaryota</taxon>
        <taxon>Metazoa</taxon>
        <taxon>Ecdysozoa</taxon>
        <taxon>Arthropoda</taxon>
        <taxon>Hexapoda</taxon>
        <taxon>Insecta</taxon>
        <taxon>Pterygota</taxon>
        <taxon>Neoptera</taxon>
        <taxon>Endopterygota</taxon>
        <taxon>Lepidoptera</taxon>
        <taxon>Glossata</taxon>
        <taxon>Ditrysia</taxon>
        <taxon>Noctuoidea</taxon>
        <taxon>Noctuidae</taxon>
        <taxon>Plusiinae</taxon>
        <taxon>Trichoplusia</taxon>
    </lineage>
</organism>
<name>A0A7E5WMZ2_TRINI</name>
<dbReference type="InterPro" id="IPR050332">
    <property type="entry name" value="GPCR_2"/>
</dbReference>
<feature type="transmembrane region" description="Helical" evidence="11">
    <location>
        <begin position="225"/>
        <end position="245"/>
    </location>
</feature>
<reference evidence="15" key="1">
    <citation type="submission" date="2025-08" db="UniProtKB">
        <authorList>
            <consortium name="RefSeq"/>
        </authorList>
    </citation>
    <scope>IDENTIFICATION</scope>
</reference>
<dbReference type="GO" id="GO:0008528">
    <property type="term" value="F:G protein-coupled peptide receptor activity"/>
    <property type="evidence" value="ECO:0007669"/>
    <property type="project" value="TreeGrafter"/>
</dbReference>
<evidence type="ECO:0000256" key="7">
    <source>
        <dbReference type="ARBA" id="ARBA00023136"/>
    </source>
</evidence>
<evidence type="ECO:0000256" key="6">
    <source>
        <dbReference type="ARBA" id="ARBA00023040"/>
    </source>
</evidence>
<keyword evidence="14" id="KW-1185">Reference proteome</keyword>
<dbReference type="PROSITE" id="PS00650">
    <property type="entry name" value="G_PROTEIN_RECEP_F2_2"/>
    <property type="match status" value="1"/>
</dbReference>
<dbReference type="Pfam" id="PF00002">
    <property type="entry name" value="7tm_2"/>
    <property type="match status" value="1"/>
</dbReference>
<dbReference type="InterPro" id="IPR001879">
    <property type="entry name" value="GPCR_2_extracellular_dom"/>
</dbReference>
<dbReference type="PROSITE" id="PS50227">
    <property type="entry name" value="G_PROTEIN_RECEP_F2_3"/>
    <property type="match status" value="1"/>
</dbReference>
<dbReference type="RefSeq" id="XP_026742113.1">
    <property type="nucleotide sequence ID" value="XM_026886312.1"/>
</dbReference>
<keyword evidence="4 11" id="KW-0812">Transmembrane</keyword>
<evidence type="ECO:0000313" key="14">
    <source>
        <dbReference type="Proteomes" id="UP000322000"/>
    </source>
</evidence>
<feature type="transmembrane region" description="Helical" evidence="11">
    <location>
        <begin position="383"/>
        <end position="399"/>
    </location>
</feature>
<accession>A0A7E5WMZ2</accession>
<comment type="similarity">
    <text evidence="2">Belongs to the G-protein coupled receptor 2 family.</text>
</comment>
<dbReference type="FunCoup" id="A0A7E5WMZ2">
    <property type="interactions" value="17"/>
</dbReference>
<feature type="domain" description="G-protein coupled receptors family 2 profile 2" evidence="13">
    <location>
        <begin position="139"/>
        <end position="400"/>
    </location>
</feature>
<dbReference type="PANTHER" id="PTHR45620">
    <property type="entry name" value="PDF RECEPTOR-LIKE PROTEIN-RELATED"/>
    <property type="match status" value="1"/>
</dbReference>
<keyword evidence="8" id="KW-0675">Receptor</keyword>
<evidence type="ECO:0000256" key="5">
    <source>
        <dbReference type="ARBA" id="ARBA00022989"/>
    </source>
</evidence>
<keyword evidence="10" id="KW-0807">Transducer</keyword>
<dbReference type="SUPFAM" id="SSF111418">
    <property type="entry name" value="Hormone receptor domain"/>
    <property type="match status" value="1"/>
</dbReference>
<keyword evidence="7 11" id="KW-0472">Membrane</keyword>
<dbReference type="PROSITE" id="PS50261">
    <property type="entry name" value="G_PROTEIN_RECEP_F2_4"/>
    <property type="match status" value="1"/>
</dbReference>
<dbReference type="InterPro" id="IPR017981">
    <property type="entry name" value="GPCR_2-like_7TM"/>
</dbReference>
<dbReference type="Pfam" id="PF02793">
    <property type="entry name" value="HRM"/>
    <property type="match status" value="1"/>
</dbReference>
<feature type="transmembrane region" description="Helical" evidence="11">
    <location>
        <begin position="257"/>
        <end position="282"/>
    </location>
</feature>
<evidence type="ECO:0000256" key="2">
    <source>
        <dbReference type="ARBA" id="ARBA00005314"/>
    </source>
</evidence>
<evidence type="ECO:0000256" key="11">
    <source>
        <dbReference type="SAM" id="Phobius"/>
    </source>
</evidence>
<keyword evidence="9" id="KW-0325">Glycoprotein</keyword>
<dbReference type="PRINTS" id="PR00249">
    <property type="entry name" value="GPCRSECRETIN"/>
</dbReference>
<dbReference type="GO" id="GO:0007166">
    <property type="term" value="P:cell surface receptor signaling pathway"/>
    <property type="evidence" value="ECO:0007669"/>
    <property type="project" value="InterPro"/>
</dbReference>
<proteinExistence type="inferred from homology"/>
<feature type="transmembrane region" description="Helical" evidence="11">
    <location>
        <begin position="298"/>
        <end position="322"/>
    </location>
</feature>
<evidence type="ECO:0000313" key="15">
    <source>
        <dbReference type="RefSeq" id="XP_026742113.1"/>
    </source>
</evidence>
<dbReference type="PROSITE" id="PS00649">
    <property type="entry name" value="G_PROTEIN_RECEP_F2_1"/>
    <property type="match status" value="1"/>
</dbReference>
<evidence type="ECO:0000256" key="8">
    <source>
        <dbReference type="ARBA" id="ARBA00023170"/>
    </source>
</evidence>
<gene>
    <name evidence="15" type="primary">LOC113504150</name>
</gene>
<dbReference type="InParanoid" id="A0A7E5WMZ2"/>
<keyword evidence="5 11" id="KW-1133">Transmembrane helix</keyword>
<dbReference type="SMART" id="SM00008">
    <property type="entry name" value="HormR"/>
    <property type="match status" value="1"/>
</dbReference>
<dbReference type="CTD" id="100187554"/>
<dbReference type="GO" id="GO:0007188">
    <property type="term" value="P:adenylate cyclase-modulating G protein-coupled receptor signaling pathway"/>
    <property type="evidence" value="ECO:0007669"/>
    <property type="project" value="TreeGrafter"/>
</dbReference>
<dbReference type="AlphaFoldDB" id="A0A7E5WMZ2"/>
<evidence type="ECO:0000256" key="9">
    <source>
        <dbReference type="ARBA" id="ARBA00023180"/>
    </source>
</evidence>
<keyword evidence="3" id="KW-1003">Cell membrane</keyword>
<comment type="subcellular location">
    <subcellularLocation>
        <location evidence="1">Cell membrane</location>
        <topology evidence="1">Multi-pass membrane protein</topology>
    </subcellularLocation>
</comment>
<feature type="transmembrane region" description="Helical" evidence="11">
    <location>
        <begin position="144"/>
        <end position="164"/>
    </location>
</feature>
<dbReference type="Gene3D" id="1.20.1070.10">
    <property type="entry name" value="Rhodopsin 7-helix transmembrane proteins"/>
    <property type="match status" value="1"/>
</dbReference>
<feature type="transmembrane region" description="Helical" evidence="11">
    <location>
        <begin position="176"/>
        <end position="194"/>
    </location>
</feature>
<evidence type="ECO:0000256" key="3">
    <source>
        <dbReference type="ARBA" id="ARBA00022475"/>
    </source>
</evidence>
<protein>
    <submittedName>
        <fullName evidence="15">PDF receptor-like</fullName>
    </submittedName>
</protein>
<sequence>SFRSFSLLSVFISVGNLPSENYNENGPLQCSRKYANLTFEVSSLYCNSTYDGFLCWPPTLAGETSHQHCPDIQLSDPTQFAYRRCSGDGGWAGRHANDSSPNGWTNYTPCFPPLVQSLFYKVYDDEGDAQAKFRIAEITRYLEMVGYSISFVALSISMLIFTMYRSLHNRRTLIHRNLFASILVEITIRLALYFDQFFGRSRESRIYGINSIPYLCEAAYVCLEYSVSVMFMWMFIEGIFLNNLVTNRAMRTHWSYTTYFLIGWLAPVVGTVAWAITTGYYYKDETVNKCWYGYNFHWFYWLAQGPRCGIIILNLLFLLNIMRVLVLKLHQTINSDMEKVKKAAHAALILLPLLGMTNVFSMIEAPLDSSVAVFATWCYVTHFFRSFQGLFIAVIYCFLNGEVQTAIRKHYANYRIMREYRRRRRQNVNSISALALRDAIAIREELPMQELGGGPGSSTTNNAIISDPEEDSCTVECQTLCCHRPPTPPRRTPVVVQFADPPLTGECPAVPEDYYDPPRTT</sequence>
<dbReference type="InterPro" id="IPR017983">
    <property type="entry name" value="GPCR_2_secretin-like_CS"/>
</dbReference>
<dbReference type="KEGG" id="tnl:113504150"/>
<evidence type="ECO:0000256" key="4">
    <source>
        <dbReference type="ARBA" id="ARBA00022692"/>
    </source>
</evidence>
<evidence type="ECO:0000256" key="10">
    <source>
        <dbReference type="ARBA" id="ARBA00023224"/>
    </source>
</evidence>
<feature type="non-terminal residue" evidence="15">
    <location>
        <position position="1"/>
    </location>
</feature>
<evidence type="ECO:0000256" key="1">
    <source>
        <dbReference type="ARBA" id="ARBA00004651"/>
    </source>
</evidence>
<dbReference type="Gene3D" id="4.10.1240.10">
    <property type="entry name" value="GPCR, family 2, extracellular hormone receptor domain"/>
    <property type="match status" value="1"/>
</dbReference>